<evidence type="ECO:0000256" key="2">
    <source>
        <dbReference type="SAM" id="MobiDB-lite"/>
    </source>
</evidence>
<feature type="compositionally biased region" description="Low complexity" evidence="2">
    <location>
        <begin position="1496"/>
        <end position="1510"/>
    </location>
</feature>
<accession>A0ABQ8UJS7</accession>
<feature type="coiled-coil region" evidence="1">
    <location>
        <begin position="614"/>
        <end position="641"/>
    </location>
</feature>
<name>A0ABQ8UJS7_9EUKA</name>
<sequence>MASGTSPSTDVVENLLISWMNTFADDPKLRCGSFADPVVQNGSLFEAIFRRIAPTHSLHLDVGTGYGEACQALTAAMVEFYGDLSITFRSNPEWNTGTEASLIDMAKGLLCAVAVSQSDTLEEYLCGLPSNEDRKALMEAIREFMSDYLDTGPGSPNPSPARGPACTPADEDARQAAAHPEAPSASGSPFDARDPAYACQRGDCSPSVPGGERDHGSGAQALASAHPLFTPAEPQDNDTGGLGEARLHFDRPSDLTDPLSQLEALGDGTNLAGPSALMNVIGDDLLPVPRDPGATSARARSGSPVGSTRVCASPVAEGDGSAPQHLMARLQALENEHATLQQHYQALERERDQLQETIKLVGPRSPREEESGLIFGPSGQPRGRTPSGAGDCSATPARVGPVGSFPLATPAPSLASSIPGASASSVESAFSPDSPRQAALSTLEHQLAEAMAARQQMQDEADMLRAQVSETSELRVRCERMQRRLEEMGQLATRAADLEARATRAEEVAHEAQERSRRLEDAATQLQQARESASALEVERSSLRAQLAERATRLESFAVQLQTAATDNALLKSRLQTLEERIEKEKPAVISPGPPGPAGTVSEVGENPATALEVVALRERAEKAAAELAKSRAELHERREAEGLLRAELAAQREAFKRLEEGLAEKARRAAEADGRVDSLLVRIRALEQANTATASALAEREGTLAQLQRDHSGLVAAHSEAEAAQRQLAGERVDLQLRLQELTRTLEHVTALGATAAPGPVPLDLLPTEDARPGELGAREEAGPCLVHFGTQTPAPPAPPLRLAVGVQVAPPPEEGQLEDRREAELRRALEEAHGQLEAAQKHAEEATREARSLTTQLEQARDQVCWPSRGLSCGPCLSTRGLMWSLLVHRRTALRICSSAGNAQLEGTAQERLLHVKAGERHDQERAAFDEERRKWEGERATWQQERVQLASALSAAQQALTGASDQAALKHQEARAEMEALRARLAAATAQIDEARVREAQAEGLKVQSFRSLSITGPSSRSPVPSLDQAAAETETLRSSLAETRGRLEIAQEALHRAQDECESLRGQLSEWQARAATFEGARGQAEGRLGEVQNELQAVQEQLTAARADAEASMRKAEEARAEVDSVNHALLQAGQVPASRCLAVPHSPTVDYPNPVGFPTRLFPHWQEASRVAELEKRLADVPRQLERSASLEEAREQLGAAQAKVAALEEDLRRRRQEEASVQKQLDDRQRSVEEAQLQRATLQKSLDTALQAAEEARRNAASLQARLDTQISEEKARRAADEGRSKAGLSHFGCPAFSHLPFSDGCCLSPLSVETLQNQLAEKEKLIASGHKEHDTLMLQHKLLVSAFHRQVRDSFKIRCGLRMPPAVAAERLRLRDELSSTHSSAIQTPLTLQTMTLTTNLSDLPPPPFPASGGSDPFDLGATRSAASNVGSMNAPASRPTTAAAALSRPAPASASRGLNKPPLAATQTPGSRPTIPRIVLPPSATPGARRGSFSGASGVAGTIELDREPATAGHKPEPWVGKCPFKLVSKRAV</sequence>
<feature type="region of interest" description="Disordered" evidence="2">
    <location>
        <begin position="289"/>
        <end position="320"/>
    </location>
</feature>
<dbReference type="PANTHER" id="PTHR45615">
    <property type="entry name" value="MYOSIN HEAVY CHAIN, NON-MUSCLE"/>
    <property type="match status" value="1"/>
</dbReference>
<proteinExistence type="predicted"/>
<feature type="compositionally biased region" description="Basic and acidic residues" evidence="2">
    <location>
        <begin position="245"/>
        <end position="254"/>
    </location>
</feature>
<feature type="region of interest" description="Disordered" evidence="2">
    <location>
        <begin position="414"/>
        <end position="438"/>
    </location>
</feature>
<dbReference type="SUPFAM" id="SSF57997">
    <property type="entry name" value="Tropomyosin"/>
    <property type="match status" value="1"/>
</dbReference>
<evidence type="ECO:0000256" key="1">
    <source>
        <dbReference type="SAM" id="Coils"/>
    </source>
</evidence>
<feature type="coiled-coil region" evidence="1">
    <location>
        <begin position="824"/>
        <end position="865"/>
    </location>
</feature>
<evidence type="ECO:0000313" key="4">
    <source>
        <dbReference type="Proteomes" id="UP001141327"/>
    </source>
</evidence>
<keyword evidence="4" id="KW-1185">Reference proteome</keyword>
<organism evidence="3 4">
    <name type="scientific">Paratrimastix pyriformis</name>
    <dbReference type="NCBI Taxonomy" id="342808"/>
    <lineage>
        <taxon>Eukaryota</taxon>
        <taxon>Metamonada</taxon>
        <taxon>Preaxostyla</taxon>
        <taxon>Paratrimastigidae</taxon>
        <taxon>Paratrimastix</taxon>
    </lineage>
</organism>
<dbReference type="Gene3D" id="1.20.5.340">
    <property type="match status" value="1"/>
</dbReference>
<dbReference type="Proteomes" id="UP001141327">
    <property type="component" value="Unassembled WGS sequence"/>
</dbReference>
<feature type="compositionally biased region" description="Low complexity" evidence="2">
    <location>
        <begin position="1443"/>
        <end position="1465"/>
    </location>
</feature>
<feature type="compositionally biased region" description="Basic and acidic residues" evidence="2">
    <location>
        <begin position="1513"/>
        <end position="1526"/>
    </location>
</feature>
<feature type="coiled-coil region" evidence="1">
    <location>
        <begin position="440"/>
        <end position="581"/>
    </location>
</feature>
<dbReference type="PANTHER" id="PTHR45615:SF80">
    <property type="entry name" value="GRIP DOMAIN-CONTAINING PROTEIN"/>
    <property type="match status" value="1"/>
</dbReference>
<feature type="region of interest" description="Disordered" evidence="2">
    <location>
        <begin position="147"/>
        <end position="267"/>
    </location>
</feature>
<keyword evidence="1" id="KW-0175">Coiled coil</keyword>
<feature type="coiled-coil region" evidence="1">
    <location>
        <begin position="1197"/>
        <end position="1280"/>
    </location>
</feature>
<feature type="region of interest" description="Disordered" evidence="2">
    <location>
        <begin position="361"/>
        <end position="397"/>
    </location>
</feature>
<comment type="caution">
    <text evidence="3">The sequence shown here is derived from an EMBL/GenBank/DDBJ whole genome shotgun (WGS) entry which is preliminary data.</text>
</comment>
<reference evidence="3" key="1">
    <citation type="journal article" date="2022" name="bioRxiv">
        <title>Genomics of Preaxostyla Flagellates Illuminates Evolutionary Transitions and the Path Towards Mitochondrial Loss.</title>
        <authorList>
            <person name="Novak L.V.F."/>
            <person name="Treitli S.C."/>
            <person name="Pyrih J."/>
            <person name="Halakuc P."/>
            <person name="Pipaliya S.V."/>
            <person name="Vacek V."/>
            <person name="Brzon O."/>
            <person name="Soukal P."/>
            <person name="Eme L."/>
            <person name="Dacks J.B."/>
            <person name="Karnkowska A."/>
            <person name="Elias M."/>
            <person name="Hampl V."/>
        </authorList>
    </citation>
    <scope>NUCLEOTIDE SEQUENCE</scope>
    <source>
        <strain evidence="3">RCP-MX</strain>
    </source>
</reference>
<feature type="coiled-coil region" evidence="1">
    <location>
        <begin position="1044"/>
        <end position="1127"/>
    </location>
</feature>
<gene>
    <name evidence="3" type="ORF">PAPYR_5656</name>
</gene>
<dbReference type="EMBL" id="JAPMOS010000028">
    <property type="protein sequence ID" value="KAJ4458478.1"/>
    <property type="molecule type" value="Genomic_DNA"/>
</dbReference>
<feature type="coiled-coil region" evidence="1">
    <location>
        <begin position="330"/>
        <end position="357"/>
    </location>
</feature>
<feature type="region of interest" description="Disordered" evidence="2">
    <location>
        <begin position="1406"/>
        <end position="1530"/>
    </location>
</feature>
<evidence type="ECO:0000313" key="3">
    <source>
        <dbReference type="EMBL" id="KAJ4458478.1"/>
    </source>
</evidence>
<protein>
    <submittedName>
        <fullName evidence="3">Uncharacterized protein</fullName>
    </submittedName>
</protein>
<feature type="coiled-coil region" evidence="1">
    <location>
        <begin position="967"/>
        <end position="1001"/>
    </location>
</feature>